<reference evidence="2 3" key="1">
    <citation type="submission" date="2018-04" db="EMBL/GenBank/DDBJ databases">
        <title>The genome of golden apple snail Pomacea canaliculata provides insight into stress tolerance and invasive adaptation.</title>
        <authorList>
            <person name="Liu C."/>
            <person name="Liu B."/>
            <person name="Ren Y."/>
            <person name="Zhang Y."/>
            <person name="Wang H."/>
            <person name="Li S."/>
            <person name="Jiang F."/>
            <person name="Yin L."/>
            <person name="Zhang G."/>
            <person name="Qian W."/>
            <person name="Fan W."/>
        </authorList>
    </citation>
    <scope>NUCLEOTIDE SEQUENCE [LARGE SCALE GENOMIC DNA]</scope>
    <source>
        <strain evidence="2">SZHN2017</strain>
        <tissue evidence="2">Muscle</tissue>
    </source>
</reference>
<evidence type="ECO:0000313" key="2">
    <source>
        <dbReference type="EMBL" id="PVD19934.1"/>
    </source>
</evidence>
<sequence length="143" mass="15328">MVTEDNSWRCVVALGACLSQLHAADTNGLALGAGEVSLNLSCAPGLRCCERNATDALHKLACLFHFPLPSISAPRLKLTRRVKSSRVKRSAVFEAASESRENGEENEKSAAARARFPPIAVPSRVSLLQPLNERFVSVSLKGG</sequence>
<organism evidence="2 3">
    <name type="scientific">Pomacea canaliculata</name>
    <name type="common">Golden apple snail</name>
    <dbReference type="NCBI Taxonomy" id="400727"/>
    <lineage>
        <taxon>Eukaryota</taxon>
        <taxon>Metazoa</taxon>
        <taxon>Spiralia</taxon>
        <taxon>Lophotrochozoa</taxon>
        <taxon>Mollusca</taxon>
        <taxon>Gastropoda</taxon>
        <taxon>Caenogastropoda</taxon>
        <taxon>Architaenioglossa</taxon>
        <taxon>Ampullarioidea</taxon>
        <taxon>Ampullariidae</taxon>
        <taxon>Pomacea</taxon>
    </lineage>
</organism>
<evidence type="ECO:0000256" key="1">
    <source>
        <dbReference type="SAM" id="MobiDB-lite"/>
    </source>
</evidence>
<gene>
    <name evidence="2" type="ORF">C0Q70_20428</name>
</gene>
<name>A0A2T7NFI8_POMCA</name>
<accession>A0A2T7NFI8</accession>
<evidence type="ECO:0000313" key="3">
    <source>
        <dbReference type="Proteomes" id="UP000245119"/>
    </source>
</evidence>
<keyword evidence="3" id="KW-1185">Reference proteome</keyword>
<feature type="compositionally biased region" description="Basic and acidic residues" evidence="1">
    <location>
        <begin position="97"/>
        <end position="110"/>
    </location>
</feature>
<proteinExistence type="predicted"/>
<dbReference type="AlphaFoldDB" id="A0A2T7NFI8"/>
<feature type="region of interest" description="Disordered" evidence="1">
    <location>
        <begin position="93"/>
        <end position="113"/>
    </location>
</feature>
<dbReference type="EMBL" id="PZQS01000013">
    <property type="protein sequence ID" value="PVD19934.1"/>
    <property type="molecule type" value="Genomic_DNA"/>
</dbReference>
<comment type="caution">
    <text evidence="2">The sequence shown here is derived from an EMBL/GenBank/DDBJ whole genome shotgun (WGS) entry which is preliminary data.</text>
</comment>
<protein>
    <submittedName>
        <fullName evidence="2">Uncharacterized protein</fullName>
    </submittedName>
</protein>
<dbReference type="Proteomes" id="UP000245119">
    <property type="component" value="Linkage Group LG13"/>
</dbReference>